<dbReference type="EMBL" id="JBBPFD010000390">
    <property type="protein sequence ID" value="KAK7879006.1"/>
    <property type="molecule type" value="Genomic_DNA"/>
</dbReference>
<feature type="compositionally biased region" description="Polar residues" evidence="2">
    <location>
        <begin position="1"/>
        <end position="13"/>
    </location>
</feature>
<dbReference type="Proteomes" id="UP001460270">
    <property type="component" value="Unassembled WGS sequence"/>
</dbReference>
<keyword evidence="1" id="KW-0175">Coiled coil</keyword>
<evidence type="ECO:0000313" key="3">
    <source>
        <dbReference type="EMBL" id="KAK7879006.1"/>
    </source>
</evidence>
<sequence length="498" mass="56072">MSLRSGRQYQPQESEQKDNSDNKEENTDNVQVEQGEHTTPNMDNTDSVDTQAKSIRSHVSRRSSQSSSASSAALKARAKADAARARLTFSAKEASIIKQKAELEASLHILSCEKDAAAAEAEAAAYEEEEPARTEVSQEFVGPPANPIQRTAEYVQKHSEHCFEGFTITVDPEACHKAAREQCEMAMDNANTYSKVHIKAEDKVHHTETLNPPKLHPYNAPQPSPEIQGVQDITRYLTRREILSTGLLQFDDHPENYWAWKASFKNAIKDLNVTAQEELDLIIKWLGVESSQQAKRIRSVHVFNPNAALKLVWERLEESYGSPEVVENALLKKIEQFPKLSNKDNVKLRELGDILQEIQCAKDGGYLPGLSYLDTARGVNPIVEKLPYGLQEKWITTGAKYKEEHRVVFPPFSIFSNYVRQQAKIRNDPSFVITPPVSASTSYRKEKGFKGNNRQVISVHKTDIPTDSNSAQNNYNRLTESPDKLCPIHKKPHPLKKC</sequence>
<dbReference type="AlphaFoldDB" id="A0AAW0MIT9"/>
<dbReference type="PANTHER" id="PTHR47331:SF7">
    <property type="match status" value="1"/>
</dbReference>
<evidence type="ECO:0000313" key="4">
    <source>
        <dbReference type="Proteomes" id="UP001460270"/>
    </source>
</evidence>
<gene>
    <name evidence="3" type="ORF">WMY93_034161</name>
</gene>
<feature type="compositionally biased region" description="Basic and acidic residues" evidence="2">
    <location>
        <begin position="14"/>
        <end position="26"/>
    </location>
</feature>
<accession>A0AAW0MIT9</accession>
<dbReference type="PANTHER" id="PTHR47331">
    <property type="entry name" value="PHD-TYPE DOMAIN-CONTAINING PROTEIN"/>
    <property type="match status" value="1"/>
</dbReference>
<feature type="non-terminal residue" evidence="3">
    <location>
        <position position="498"/>
    </location>
</feature>
<name>A0AAW0MIT9_9GOBI</name>
<protein>
    <submittedName>
        <fullName evidence="3">Uncharacterized protein</fullName>
    </submittedName>
</protein>
<reference evidence="4" key="1">
    <citation type="submission" date="2024-04" db="EMBL/GenBank/DDBJ databases">
        <title>Salinicola lusitanus LLJ914,a marine bacterium isolated from the Okinawa Trough.</title>
        <authorList>
            <person name="Li J."/>
        </authorList>
    </citation>
    <scope>NUCLEOTIDE SEQUENCE [LARGE SCALE GENOMIC DNA]</scope>
</reference>
<feature type="region of interest" description="Disordered" evidence="2">
    <location>
        <begin position="1"/>
        <end position="72"/>
    </location>
</feature>
<feature type="coiled-coil region" evidence="1">
    <location>
        <begin position="100"/>
        <end position="129"/>
    </location>
</feature>
<feature type="compositionally biased region" description="Polar residues" evidence="2">
    <location>
        <begin position="28"/>
        <end position="52"/>
    </location>
</feature>
<evidence type="ECO:0000256" key="1">
    <source>
        <dbReference type="SAM" id="Coils"/>
    </source>
</evidence>
<feature type="compositionally biased region" description="Low complexity" evidence="2">
    <location>
        <begin position="62"/>
        <end position="72"/>
    </location>
</feature>
<keyword evidence="4" id="KW-1185">Reference proteome</keyword>
<proteinExistence type="predicted"/>
<evidence type="ECO:0000256" key="2">
    <source>
        <dbReference type="SAM" id="MobiDB-lite"/>
    </source>
</evidence>
<organism evidence="3 4">
    <name type="scientific">Mugilogobius chulae</name>
    <name type="common">yellowstripe goby</name>
    <dbReference type="NCBI Taxonomy" id="88201"/>
    <lineage>
        <taxon>Eukaryota</taxon>
        <taxon>Metazoa</taxon>
        <taxon>Chordata</taxon>
        <taxon>Craniata</taxon>
        <taxon>Vertebrata</taxon>
        <taxon>Euteleostomi</taxon>
        <taxon>Actinopterygii</taxon>
        <taxon>Neopterygii</taxon>
        <taxon>Teleostei</taxon>
        <taxon>Neoteleostei</taxon>
        <taxon>Acanthomorphata</taxon>
        <taxon>Gobiaria</taxon>
        <taxon>Gobiiformes</taxon>
        <taxon>Gobioidei</taxon>
        <taxon>Gobiidae</taxon>
        <taxon>Gobionellinae</taxon>
        <taxon>Mugilogobius</taxon>
    </lineage>
</organism>
<comment type="caution">
    <text evidence="3">The sequence shown here is derived from an EMBL/GenBank/DDBJ whole genome shotgun (WGS) entry which is preliminary data.</text>
</comment>